<gene>
    <name evidence="4" type="ORF">H6X83_13265</name>
</gene>
<dbReference type="Pfam" id="PF07508">
    <property type="entry name" value="Recombinase"/>
    <property type="match status" value="1"/>
</dbReference>
<protein>
    <submittedName>
        <fullName evidence="4">Recombinase family protein</fullName>
    </submittedName>
</protein>
<name>A0A7G9WGQ2_9FIRM</name>
<dbReference type="RefSeq" id="WP_212506928.1">
    <property type="nucleotide sequence ID" value="NZ_CP060696.1"/>
</dbReference>
<evidence type="ECO:0000313" key="5">
    <source>
        <dbReference type="Proteomes" id="UP000516046"/>
    </source>
</evidence>
<evidence type="ECO:0000259" key="3">
    <source>
        <dbReference type="PROSITE" id="PS51737"/>
    </source>
</evidence>
<dbReference type="Proteomes" id="UP000516046">
    <property type="component" value="Chromosome"/>
</dbReference>
<dbReference type="PANTHER" id="PTHR30461:SF23">
    <property type="entry name" value="DNA RECOMBINASE-RELATED"/>
    <property type="match status" value="1"/>
</dbReference>
<feature type="domain" description="Resolvase/invertase-type recombinase catalytic" evidence="2">
    <location>
        <begin position="29"/>
        <end position="177"/>
    </location>
</feature>
<feature type="domain" description="Recombinase" evidence="3">
    <location>
        <begin position="182"/>
        <end position="312"/>
    </location>
</feature>
<dbReference type="PROSITE" id="PS51737">
    <property type="entry name" value="RECOMBINASE_DNA_BIND"/>
    <property type="match status" value="1"/>
</dbReference>
<evidence type="ECO:0000313" key="4">
    <source>
        <dbReference type="EMBL" id="QNO17864.1"/>
    </source>
</evidence>
<reference evidence="4 5" key="1">
    <citation type="submission" date="2020-08" db="EMBL/GenBank/DDBJ databases">
        <authorList>
            <person name="Ren C."/>
            <person name="Gu Y."/>
            <person name="Xu Y."/>
        </authorList>
    </citation>
    <scope>NUCLEOTIDE SEQUENCE [LARGE SCALE GENOMIC DNA]</scope>
    <source>
        <strain evidence="4 5">LBM18003</strain>
    </source>
</reference>
<dbReference type="EMBL" id="CP060696">
    <property type="protein sequence ID" value="QNO17864.1"/>
    <property type="molecule type" value="Genomic_DNA"/>
</dbReference>
<dbReference type="InterPro" id="IPR036162">
    <property type="entry name" value="Resolvase-like_N_sf"/>
</dbReference>
<keyword evidence="5" id="KW-1185">Reference proteome</keyword>
<evidence type="ECO:0000259" key="2">
    <source>
        <dbReference type="PROSITE" id="PS51736"/>
    </source>
</evidence>
<dbReference type="SUPFAM" id="SSF53041">
    <property type="entry name" value="Resolvase-like"/>
    <property type="match status" value="1"/>
</dbReference>
<sequence>MSKKQITVIPATIGLHQKSAFGDPTAKRRVAAYARVSTDSEEQQTSYEAQVDYYTKYIKERDDWEFIKVYTDEGISAVNTKRREGFKQMVADALAGKIDLIVTKSVSRFARNTVDSLNTIRQLKEKHVECYFEKESIWTFDGKGELLLTIMSSLAQEESRSISENVTWGQRKRFSDGKVTMPYGRFLGYIKGADGKPKIVEEEARIVREIFQMFLNNISIREICRELTQRGVPTPGGKQNWAVSTVRSILSNERYKGDALLQKRFTVDFLSKKMKRNEGEVPQYYVENSHPAIVSPEMFDLVQAELEKVITAGYKRSSVSCFSGKIFCAYCGEVYSRKTWTTTKNRQPVKRQVWQCNAKYPERGEVCPSIHVTEEEIKEAFLLALNQIISDRKRYIANLEPILELLADTGELDTEECVLKERADGIHAQMEALVNESARKAQNQNELRERYAELNSRYESVKGRLAEVADEKQAKRVRRENILRFMDTVRERESLLTAFDEPLWRASVERMTVRTKKDIVVRFRDGQEVNVDITER</sequence>
<dbReference type="PROSITE" id="PS51736">
    <property type="entry name" value="RECOMBINASES_3"/>
    <property type="match status" value="1"/>
</dbReference>
<dbReference type="GO" id="GO:0003677">
    <property type="term" value="F:DNA binding"/>
    <property type="evidence" value="ECO:0007669"/>
    <property type="project" value="InterPro"/>
</dbReference>
<dbReference type="Pfam" id="PF13408">
    <property type="entry name" value="Zn_ribbon_recom"/>
    <property type="match status" value="1"/>
</dbReference>
<evidence type="ECO:0000256" key="1">
    <source>
        <dbReference type="SAM" id="Coils"/>
    </source>
</evidence>
<accession>A0A7G9WGQ2</accession>
<dbReference type="SMART" id="SM00857">
    <property type="entry name" value="Resolvase"/>
    <property type="match status" value="1"/>
</dbReference>
<dbReference type="PANTHER" id="PTHR30461">
    <property type="entry name" value="DNA-INVERTASE FROM LAMBDOID PROPHAGE"/>
    <property type="match status" value="1"/>
</dbReference>
<feature type="coiled-coil region" evidence="1">
    <location>
        <begin position="430"/>
        <end position="471"/>
    </location>
</feature>
<keyword evidence="1" id="KW-0175">Coiled coil</keyword>
<dbReference type="InterPro" id="IPR050639">
    <property type="entry name" value="SSR_resolvase"/>
</dbReference>
<dbReference type="Gene3D" id="3.40.50.1390">
    <property type="entry name" value="Resolvase, N-terminal catalytic domain"/>
    <property type="match status" value="1"/>
</dbReference>
<dbReference type="AlphaFoldDB" id="A0A7G9WGQ2"/>
<dbReference type="Gene3D" id="3.90.1750.20">
    <property type="entry name" value="Putative Large Serine Recombinase, Chain B, Domain 2"/>
    <property type="match status" value="1"/>
</dbReference>
<dbReference type="KEGG" id="caml:H6X83_13265"/>
<proteinExistence type="predicted"/>
<dbReference type="InterPro" id="IPR006119">
    <property type="entry name" value="Resolv_N"/>
</dbReference>
<dbReference type="InterPro" id="IPR038109">
    <property type="entry name" value="DNA_bind_recomb_sf"/>
</dbReference>
<dbReference type="GO" id="GO:0000150">
    <property type="term" value="F:DNA strand exchange activity"/>
    <property type="evidence" value="ECO:0007669"/>
    <property type="project" value="InterPro"/>
</dbReference>
<dbReference type="Pfam" id="PF00239">
    <property type="entry name" value="Resolvase"/>
    <property type="match status" value="1"/>
</dbReference>
<dbReference type="CDD" id="cd00338">
    <property type="entry name" value="Ser_Recombinase"/>
    <property type="match status" value="1"/>
</dbReference>
<dbReference type="InterPro" id="IPR011109">
    <property type="entry name" value="DNA_bind_recombinase_dom"/>
</dbReference>
<organism evidence="4 5">
    <name type="scientific">Caproicibacterium amylolyticum</name>
    <dbReference type="NCBI Taxonomy" id="2766537"/>
    <lineage>
        <taxon>Bacteria</taxon>
        <taxon>Bacillati</taxon>
        <taxon>Bacillota</taxon>
        <taxon>Clostridia</taxon>
        <taxon>Eubacteriales</taxon>
        <taxon>Oscillospiraceae</taxon>
        <taxon>Caproicibacterium</taxon>
    </lineage>
</organism>
<dbReference type="InterPro" id="IPR025827">
    <property type="entry name" value="Zn_ribbon_recom_dom"/>
</dbReference>